<reference evidence="2" key="1">
    <citation type="journal article" date="2019" name="Int. J. Syst. Evol. Microbiol.">
        <title>The Global Catalogue of Microorganisms (GCM) 10K type strain sequencing project: providing services to taxonomists for standard genome sequencing and annotation.</title>
        <authorList>
            <consortium name="The Broad Institute Genomics Platform"/>
            <consortium name="The Broad Institute Genome Sequencing Center for Infectious Disease"/>
            <person name="Wu L."/>
            <person name="Ma J."/>
        </authorList>
    </citation>
    <scope>NUCLEOTIDE SEQUENCE [LARGE SCALE GENOMIC DNA]</scope>
    <source>
        <strain evidence="2">JCM 17782</strain>
    </source>
</reference>
<organism evidence="1 2">
    <name type="scientific">Mycobacterium paraffinicum</name>
    <dbReference type="NCBI Taxonomy" id="53378"/>
    <lineage>
        <taxon>Bacteria</taxon>
        <taxon>Bacillati</taxon>
        <taxon>Actinomycetota</taxon>
        <taxon>Actinomycetes</taxon>
        <taxon>Mycobacteriales</taxon>
        <taxon>Mycobacteriaceae</taxon>
        <taxon>Mycobacterium</taxon>
    </lineage>
</organism>
<comment type="caution">
    <text evidence="1">The sequence shown here is derived from an EMBL/GenBank/DDBJ whole genome shotgun (WGS) entry which is preliminary data.</text>
</comment>
<dbReference type="EMBL" id="BAABGF010000044">
    <property type="protein sequence ID" value="GAA4293566.1"/>
    <property type="molecule type" value="Genomic_DNA"/>
</dbReference>
<name>A0ABP8F2Y1_9MYCO</name>
<evidence type="ECO:0000313" key="2">
    <source>
        <dbReference type="Proteomes" id="UP001501417"/>
    </source>
</evidence>
<keyword evidence="2" id="KW-1185">Reference proteome</keyword>
<dbReference type="Proteomes" id="UP001501417">
    <property type="component" value="Unassembled WGS sequence"/>
</dbReference>
<evidence type="ECO:0000313" key="1">
    <source>
        <dbReference type="EMBL" id="GAA4293566.1"/>
    </source>
</evidence>
<sequence>MITTEYNGMIAVIPPPMLLLAGYSAERVVFVKDSRTAHRGRGRTERQADHSGVFVNRLRLADPV</sequence>
<protein>
    <submittedName>
        <fullName evidence="1">Uncharacterized protein</fullName>
    </submittedName>
</protein>
<gene>
    <name evidence="1" type="ORF">GCM10023161_42070</name>
</gene>
<accession>A0ABP8F2Y1</accession>
<proteinExistence type="predicted"/>